<dbReference type="InterPro" id="IPR017853">
    <property type="entry name" value="GH"/>
</dbReference>
<dbReference type="Gene3D" id="3.20.20.80">
    <property type="entry name" value="Glycosidases"/>
    <property type="match status" value="1"/>
</dbReference>
<dbReference type="GO" id="GO:0005576">
    <property type="term" value="C:extracellular region"/>
    <property type="evidence" value="ECO:0007669"/>
    <property type="project" value="UniProtKB-SubCell"/>
</dbReference>
<feature type="domain" description="Glycosyl hydrolase family 67 catalytic" evidence="14">
    <location>
        <begin position="136"/>
        <end position="456"/>
    </location>
</feature>
<accession>A0A1E1KC68</accession>
<dbReference type="Gene3D" id="3.30.379.10">
    <property type="entry name" value="Chitobiase/beta-hexosaminidase domain 2-like"/>
    <property type="match status" value="1"/>
</dbReference>
<comment type="catalytic activity">
    <reaction evidence="8 9 11">
        <text>an alpha-D-glucuronoside + H2O = D-glucuronate + an alcohol</text>
        <dbReference type="Rhea" id="RHEA:20005"/>
        <dbReference type="ChEBI" id="CHEBI:15377"/>
        <dbReference type="ChEBI" id="CHEBI:30879"/>
        <dbReference type="ChEBI" id="CHEBI:58720"/>
        <dbReference type="ChEBI" id="CHEBI:58899"/>
        <dbReference type="EC" id="3.2.1.139"/>
    </reaction>
</comment>
<keyword evidence="7 11" id="KW-0624">Polysaccharide degradation</keyword>
<dbReference type="SUPFAM" id="SSF55545">
    <property type="entry name" value="beta-N-acetylhexosaminidase-like domain"/>
    <property type="match status" value="1"/>
</dbReference>
<gene>
    <name evidence="11" type="primary">aguA</name>
    <name evidence="15" type="ORF">RAG0_05143</name>
</gene>
<feature type="active site" description="Proton acceptor" evidence="10">
    <location>
        <position position="396"/>
    </location>
</feature>
<dbReference type="Pfam" id="PF07477">
    <property type="entry name" value="Glyco_hydro_67C"/>
    <property type="match status" value="1"/>
</dbReference>
<evidence type="ECO:0000256" key="8">
    <source>
        <dbReference type="ARBA" id="ARBA00048838"/>
    </source>
</evidence>
<comment type="function">
    <text evidence="11">Alpha-glucuronidase involved in the hydrolysis of xylan, a major structural heterogeneous polysaccharide found in plant biomass representing the second most abundant polysaccharide in the biosphere, after cellulose. Releases 4-O-methylglucuronic acid from xylan.</text>
</comment>
<organism evidence="15 16">
    <name type="scientific">Rhynchosporium agropyri</name>
    <dbReference type="NCBI Taxonomy" id="914238"/>
    <lineage>
        <taxon>Eukaryota</taxon>
        <taxon>Fungi</taxon>
        <taxon>Dikarya</taxon>
        <taxon>Ascomycota</taxon>
        <taxon>Pezizomycotina</taxon>
        <taxon>Leotiomycetes</taxon>
        <taxon>Helotiales</taxon>
        <taxon>Ploettnerulaceae</taxon>
        <taxon>Rhynchosporium</taxon>
    </lineage>
</organism>
<dbReference type="InterPro" id="IPR011099">
    <property type="entry name" value="Glyco_hydro_67_C"/>
</dbReference>
<feature type="active site" description="Proton acceptor" evidence="10">
    <location>
        <position position="368"/>
    </location>
</feature>
<dbReference type="CDD" id="cd02795">
    <property type="entry name" value="CBM6-CBM35-CBM36_like"/>
    <property type="match status" value="1"/>
</dbReference>
<keyword evidence="3 9" id="KW-0858">Xylan degradation</keyword>
<dbReference type="PANTHER" id="PTHR39207:SF1">
    <property type="entry name" value="ALPHA-GLUCURONIDASE A"/>
    <property type="match status" value="1"/>
</dbReference>
<dbReference type="InterPro" id="IPR029018">
    <property type="entry name" value="Hex-like_dom2"/>
</dbReference>
<evidence type="ECO:0000256" key="11">
    <source>
        <dbReference type="RuleBase" id="RU361198"/>
    </source>
</evidence>
<evidence type="ECO:0000256" key="9">
    <source>
        <dbReference type="PIRNR" id="PIRNR029900"/>
    </source>
</evidence>
<dbReference type="InterPro" id="IPR011395">
    <property type="entry name" value="Glyco_hydro_67_aGlcAse"/>
</dbReference>
<dbReference type="PANTHER" id="PTHR39207">
    <property type="entry name" value="ALPHA-GLUCURONIDASE A"/>
    <property type="match status" value="1"/>
</dbReference>
<dbReference type="GO" id="GO:0045493">
    <property type="term" value="P:xylan catabolic process"/>
    <property type="evidence" value="ECO:0007669"/>
    <property type="project" value="UniProtKB-KW"/>
</dbReference>
<evidence type="ECO:0000256" key="1">
    <source>
        <dbReference type="ARBA" id="ARBA00008833"/>
    </source>
</evidence>
<comment type="similarity">
    <text evidence="1 9 11">Belongs to the glycosyl hydrolase 67 family.</text>
</comment>
<evidence type="ECO:0000259" key="12">
    <source>
        <dbReference type="Pfam" id="PF03648"/>
    </source>
</evidence>
<dbReference type="EMBL" id="FJUX01000022">
    <property type="protein sequence ID" value="CZS95550.1"/>
    <property type="molecule type" value="Genomic_DNA"/>
</dbReference>
<evidence type="ECO:0000256" key="7">
    <source>
        <dbReference type="ARBA" id="ARBA00023326"/>
    </source>
</evidence>
<sequence length="828" mass="92210">MANIESGLDAWLRYAPLPSDKRNSFKHPENLICLSDSKTSPIHTAGKELQDGLNRILGSQVNVLPVSALKETASAFIIGTVESYTSAGGDVQNIPELKEDGFWLSNQGDTVQILGFNERGALYGTFEYLSKLAQGTLSTVAYATNPSAPIRWVNEWDNLDGSIERGYAGLSFFFRDGKVVQDLTRATQYARLLSSIRINGIVVNNVNSHCSLLNDENMSGLGRIADAMRPYGLRIGVALFFDSPKELGGLPTSDPLDPAVRQWWNDITTKLYKHVPDLLGYTIKANSEGQPGPLTYGRSLADGANMFARALKPHGDGLVMYRAFVYNHHLDESNMKNDRANAAVEFFKHLDAEFDDNVIVQIKFGPIDFQVREPVSPLLANLRKTKAVIEFQVCQEYMGQQSHVVYMAPLWKTILDFDLRIDGKPSVVRDILTGERLGWDRTGYTAVVNVGSDNTWLGNHMAMSNLYAYGRMCWNPQDDPEDIVRDWTRLTFGLDKTVVDTITKILMATWPAYEGYSGNLGIQTLCDIIHIHYGPGPGSHDGNGWGQWTRADSKALGMDRTVATGTGFAGQYPPEVAAMYENIETTPDELLLWFHHVPYSHRLKSGKTVIQHFYDEHYDGSATAQTFPTQWESLRGLVDDHRHKQLELNFKYQAGHSLVWRDAINGFYFEKCGIPDELGRVGNYKYRIEAESMELDGYKIVDVTPAEMASAGKAVITATDNAPGTVKTKLEYPSGTYAVAVNYFDVIGGRSQYKIFINERQIGEWVGDLEDKLMHCFSKLLDGHSATRITFPGVKIEKGDLLKIVGVPDGIEHAPLDYISILPEGIVD</sequence>
<feature type="domain" description="Alpha glucuronidase N-terminal" evidence="12">
    <location>
        <begin position="10"/>
        <end position="128"/>
    </location>
</feature>
<keyword evidence="5 11" id="KW-0119">Carbohydrate metabolism</keyword>
<dbReference type="InterPro" id="IPR011100">
    <property type="entry name" value="Glyco_hydro_67_cat"/>
</dbReference>
<evidence type="ECO:0000256" key="4">
    <source>
        <dbReference type="ARBA" id="ARBA00022801"/>
    </source>
</evidence>
<evidence type="ECO:0000256" key="5">
    <source>
        <dbReference type="ARBA" id="ARBA00023277"/>
    </source>
</evidence>
<keyword evidence="4 9" id="KW-0378">Hydrolase</keyword>
<keyword evidence="6 9" id="KW-0326">Glycosidase</keyword>
<evidence type="ECO:0000256" key="3">
    <source>
        <dbReference type="ARBA" id="ARBA00022651"/>
    </source>
</evidence>
<dbReference type="Pfam" id="PF07488">
    <property type="entry name" value="Glyco_hydro_67M"/>
    <property type="match status" value="1"/>
</dbReference>
<dbReference type="InterPro" id="IPR005154">
    <property type="entry name" value="Glyco_hydro_67_aGlcAse_N"/>
</dbReference>
<evidence type="ECO:0000259" key="13">
    <source>
        <dbReference type="Pfam" id="PF07477"/>
    </source>
</evidence>
<evidence type="ECO:0000256" key="6">
    <source>
        <dbReference type="ARBA" id="ARBA00023295"/>
    </source>
</evidence>
<evidence type="ECO:0000313" key="15">
    <source>
        <dbReference type="EMBL" id="CZS95550.1"/>
    </source>
</evidence>
<dbReference type="EC" id="3.2.1.139" evidence="2 9"/>
<comment type="subcellular location">
    <subcellularLocation>
        <location evidence="11">Secreted</location>
    </subcellularLocation>
</comment>
<dbReference type="OrthoDB" id="6501611at2759"/>
<dbReference type="GO" id="GO:0046559">
    <property type="term" value="F:alpha-glucuronidase activity"/>
    <property type="evidence" value="ECO:0007669"/>
    <property type="project" value="UniProtKB-EC"/>
</dbReference>
<dbReference type="PIRSF" id="PIRSF029900">
    <property type="entry name" value="Alpha-glucuronds"/>
    <property type="match status" value="1"/>
</dbReference>
<dbReference type="AlphaFoldDB" id="A0A1E1KC68"/>
<evidence type="ECO:0000256" key="10">
    <source>
        <dbReference type="PIRSR" id="PIRSR029900-1"/>
    </source>
</evidence>
<proteinExistence type="inferred from homology"/>
<name>A0A1E1KC68_9HELO</name>
<dbReference type="Gene3D" id="3.90.1330.10">
    <property type="entry name" value="Alpha-glucuronidase, C-terminal domain"/>
    <property type="match status" value="1"/>
</dbReference>
<evidence type="ECO:0000256" key="2">
    <source>
        <dbReference type="ARBA" id="ARBA00012271"/>
    </source>
</evidence>
<evidence type="ECO:0000313" key="16">
    <source>
        <dbReference type="Proteomes" id="UP000178912"/>
    </source>
</evidence>
<dbReference type="SUPFAM" id="SSF51445">
    <property type="entry name" value="(Trans)glycosidases"/>
    <property type="match status" value="1"/>
</dbReference>
<protein>
    <recommendedName>
        <fullName evidence="2 9">Alpha-glucuronidase</fullName>
        <ecNumber evidence="2 9">3.2.1.139</ecNumber>
    </recommendedName>
</protein>
<dbReference type="Pfam" id="PF03648">
    <property type="entry name" value="Glyco_hydro_67N"/>
    <property type="match status" value="1"/>
</dbReference>
<keyword evidence="16" id="KW-1185">Reference proteome</keyword>
<dbReference type="Proteomes" id="UP000178912">
    <property type="component" value="Unassembled WGS sequence"/>
</dbReference>
<feature type="active site" description="Proton donor" evidence="10">
    <location>
        <position position="288"/>
    </location>
</feature>
<reference evidence="16" key="1">
    <citation type="submission" date="2016-03" db="EMBL/GenBank/DDBJ databases">
        <authorList>
            <person name="Guldener U."/>
        </authorList>
    </citation>
    <scope>NUCLEOTIDE SEQUENCE [LARGE SCALE GENOMIC DNA]</scope>
    <source>
        <strain evidence="16">04CH-RAC-A.6.1</strain>
    </source>
</reference>
<feature type="domain" description="Glycosyl hydrolase family 67 C-terminal" evidence="13">
    <location>
        <begin position="458"/>
        <end position="680"/>
    </location>
</feature>
<evidence type="ECO:0000259" key="14">
    <source>
        <dbReference type="Pfam" id="PF07488"/>
    </source>
</evidence>
<dbReference type="InterPro" id="IPR037054">
    <property type="entry name" value="A-glucoronidase_C_sf"/>
</dbReference>